<keyword evidence="7" id="KW-1185">Reference proteome</keyword>
<dbReference type="NCBIfam" id="TIGR01733">
    <property type="entry name" value="AA-adenyl-dom"/>
    <property type="match status" value="2"/>
</dbReference>
<feature type="domain" description="Carrier" evidence="5">
    <location>
        <begin position="2001"/>
        <end position="2087"/>
    </location>
</feature>
<proteinExistence type="predicted"/>
<feature type="region of interest" description="Disordered" evidence="4">
    <location>
        <begin position="53"/>
        <end position="114"/>
    </location>
</feature>
<dbReference type="NCBIfam" id="TIGR01746">
    <property type="entry name" value="Thioester-redct"/>
    <property type="match status" value="1"/>
</dbReference>
<dbReference type="InterPro" id="IPR036736">
    <property type="entry name" value="ACP-like_sf"/>
</dbReference>
<evidence type="ECO:0000256" key="2">
    <source>
        <dbReference type="ARBA" id="ARBA00022553"/>
    </source>
</evidence>
<dbReference type="SUPFAM" id="SSF51735">
    <property type="entry name" value="NAD(P)-binding Rossmann-fold domains"/>
    <property type="match status" value="1"/>
</dbReference>
<dbReference type="GO" id="GO:0031177">
    <property type="term" value="F:phosphopantetheine binding"/>
    <property type="evidence" value="ECO:0007669"/>
    <property type="project" value="TreeGrafter"/>
</dbReference>
<dbReference type="Gene3D" id="3.30.559.10">
    <property type="entry name" value="Chloramphenicol acetyltransferase-like domain"/>
    <property type="match status" value="1"/>
</dbReference>
<evidence type="ECO:0000256" key="3">
    <source>
        <dbReference type="ARBA" id="ARBA00022598"/>
    </source>
</evidence>
<feature type="region of interest" description="Disordered" evidence="4">
    <location>
        <begin position="2085"/>
        <end position="2104"/>
    </location>
</feature>
<organism evidence="6 7">
    <name type="scientific">Drechmeria coniospora</name>
    <name type="common">Nematophagous fungus</name>
    <name type="synonym">Meria coniospora</name>
    <dbReference type="NCBI Taxonomy" id="98403"/>
    <lineage>
        <taxon>Eukaryota</taxon>
        <taxon>Fungi</taxon>
        <taxon>Dikarya</taxon>
        <taxon>Ascomycota</taxon>
        <taxon>Pezizomycotina</taxon>
        <taxon>Sordariomycetes</taxon>
        <taxon>Hypocreomycetidae</taxon>
        <taxon>Hypocreales</taxon>
        <taxon>Ophiocordycipitaceae</taxon>
        <taxon>Drechmeria</taxon>
    </lineage>
</organism>
<dbReference type="GeneID" id="63720344"/>
<dbReference type="InterPro" id="IPR009081">
    <property type="entry name" value="PP-bd_ACP"/>
</dbReference>
<name>A0A151GF66_DRECN</name>
<dbReference type="FunFam" id="3.40.50.980:FF:000001">
    <property type="entry name" value="Non-ribosomal peptide synthetase"/>
    <property type="match status" value="1"/>
</dbReference>
<dbReference type="GO" id="GO:0044550">
    <property type="term" value="P:secondary metabolite biosynthetic process"/>
    <property type="evidence" value="ECO:0007669"/>
    <property type="project" value="TreeGrafter"/>
</dbReference>
<feature type="region of interest" description="Disordered" evidence="4">
    <location>
        <begin position="879"/>
        <end position="912"/>
    </location>
</feature>
<sequence>MAIQSSWVPRLKSVKFEFDSQQGIPVDESGSDAQHVVIESPFAFDIPGLPKSFSVQPHQFNGSREPGCGNNPRADESSYADQDETPTSRRQNVGIRKGRQHGTPPAPLQRPRNECVNKKPYCRLDGGSCDISASPLLTHNDLVTLVSAAWALVVSHQQDSLNVALSLCVSSSQPMPCSIQLLVDRQRCISDVRRDLVASIRQLRFQNHDTDLGPSHDKDDSRPSGFPASAIDFRSAASPSSGILLREYPLILKCSADETGTELALSACFDDSILQSALVRHLLSSLEHIVWQMSEPNTANLRLVDLEIVGPVTQRAMTRLNRPMQPKLDALLHRIIASHAAAHRDAPAVDAWDGMLTYAELDSESSHLADYLVQLGVGPEVFVPIIFEKSKLAIVSMLAVAKAGGAIVPLDSRAPLSRLHAMVADVKAPLAISSALNQGKLAPVVREVVLNERLLSRLASKPPGHFDTLPNTVNADNALYVMFTSGSTGKPKGVVVSHASFCSSSAGLLDPLYLSTPNRRSLHFASPAFDASVMEIFMTLMAGGCICIPSESDRLDNIAKCMVELNVNWAFLTPTVAKLIRPEDVPQLEVLCCGGEALSRDVVDIWADHAKLVNVYGPTEASVAAVTSDPISRGRQEIPLGRPRNCAVWILNEQGDRIQPFNTVGEIVIEGPGVARGYLGNEAKTAAVFGDNASFLQMIAGGSSRFYKTGDLGRMNLDGTLEFLGRKDSQVKINGQRIELGEIEQQAKAVLGEHGKGFEFDLVVEPIQPSNRGTTVIAAFVGTAEVATKEVILDRQHPASLRILARTMDIKEKMTSVVPEYMIPSVVFPCGALPRTTSGKTDRKALRQAGNSLSISELRSFQTLTSNSTDLVKDFKVNHTSKTPSSVSSYTTDDGQDGTGTPSTSAESAECSSHSTCLTADERLLRKVWADVLELPESTILLHDEFFKLGGDSIGLIKVVAACRGAGVHVSVASIAASAILRDMATVLQKSRSDENSTTVEKIEPFSLVEGTISLLRQEVAFQCSVEPAMVEDIYPCTQMQEDMVIANTIHAGVCVGRFIHKLPSNVDIARLKKTWVAVWKGSSILRTRFARTTTAGSIQVVIKEEMPWSVSQDLKAYLRDDQAEPMHPGSPFNRFAVAVDNDKTMYFVWTMHHMLYDAWSVQLICNRVNTLYQGNPVEPVADFRTFIAHTRNLDQGRTTRYWRETMDGVAPSTFPAPANLEHTSLARASIKDHLDLPTRCELLQTSGLTMSTIVQAAWAIMIGRYSKTDDVLFGATISGRNASVGCIENMDGPTLATVPIRLKLAAETRATDFLHKVQDYLTGLIPYEQTGLKAIRAINEHTKRGCDFQNMLVIQSEAVWSEQASPLGKPAHRGEDATVPLLCQVWLGLEQMELDVVFDDSVVGREVVVDAMSMFKEAIGQLLQLSESSSTRLADLELAKRFSQAAVCASEFGGVEVDEAVVAVEATIHDLIATITRQQGPEEALCSSEMSLSYDALNRLSTRLAAHLISLGVGKGEIVPLCFEKSVWTVVSMLATLKSGAAFVLLDPTQPLQRLQDLLAQVEPHYILTSCLQDKKREFGMSLRRVVVDGTFIGNLPETPSNQLPRVSPSDLAYMIFTSGSTGQPKGVMISHSALASSAAAYGEALKLVPRKRVLQFSSYTFDASLNETLVVLLRGGTICVAGDEERMEDLSGFMRRAKVDWAILTPSVARLLSPIDVQCLETLDLGGEAPDTVLLSKWHQSGVRVFNVYGPAEGAGTVLCQRYSEGLDPRTVGFPMGCQAWLVDADDHDRIVPDGETGELLLEGPILASGYFKDQRKTDLSFITDPKWAKPLRNSPSPRRMYKTGDLCFRNSSGAIIYVGRKDLQVKLHGQRVELGDIESHVATCNGIAGCAIFYPVDGPFKKQLTAVVELSIECMDSESIRSRMETELASKLPSSMIPTRWLKVTDLFGKGSPMPLNSSGKVDRRLITARLQESSAAEAEILDPNETLSEPAKAIKIQNSEQPAFALAGMIHSMLPARQGSGGRLNDDRSFDDLVLQSSGLDSLNMMSLMFFISKQFQVQVPMQFLMHKDTSIRKVASFVSEAQSQSSKPPAHTDTTSSSDRVSVDIMAEIRRHDAKIAFIQQATSESVDVDGRIEPNPKHQMTVLLTGASGYIGTQILRQLLEHRLVGRVISIVRAESDAAARKRTIDSAEKADWWTNFHGEKLEVWPGDLSLPHLGLDKTRWGYLESGEIDIIIHNGAAVHWSKSFSALEAANVSSTMELLAVAVASKHVRFAYISGGRERGPSEELEEDVARELSAPDAVGYSQTKFVSEAVVRRAAQRCASFPGPNRFSIVIPGLVIGTPTEGVANIDDYIWRLAATCIRVGAYNASQADAWVCLSDATTMAATIIGAVFDKRSQKGPAGIVTEVTDGMTWGELWAILERMGYRLEGRDAQDWLAAVRGDLDISRESHPLWPLAHMLDNQEAQDEEQGTESERRETPLKLRVAVVKSAEFLAKVGFLPGPGNVATGAGMMTMGGGFRRSGL</sequence>
<dbReference type="InterPro" id="IPR000873">
    <property type="entry name" value="AMP-dep_synth/lig_dom"/>
</dbReference>
<dbReference type="Gene3D" id="3.30.559.30">
    <property type="entry name" value="Nonribosomal peptide synthetase, condensation domain"/>
    <property type="match status" value="1"/>
</dbReference>
<dbReference type="GO" id="GO:0016874">
    <property type="term" value="F:ligase activity"/>
    <property type="evidence" value="ECO:0007669"/>
    <property type="project" value="UniProtKB-KW"/>
</dbReference>
<feature type="region of interest" description="Disordered" evidence="4">
    <location>
        <begin position="208"/>
        <end position="228"/>
    </location>
</feature>
<evidence type="ECO:0000256" key="1">
    <source>
        <dbReference type="ARBA" id="ARBA00022450"/>
    </source>
</evidence>
<dbReference type="InterPro" id="IPR010071">
    <property type="entry name" value="AA_adenyl_dom"/>
</dbReference>
<dbReference type="PANTHER" id="PTHR45527">
    <property type="entry name" value="NONRIBOSOMAL PEPTIDE SYNTHETASE"/>
    <property type="match status" value="1"/>
</dbReference>
<keyword evidence="1" id="KW-0596">Phosphopantetheine</keyword>
<dbReference type="InterPro" id="IPR045851">
    <property type="entry name" value="AMP-bd_C_sf"/>
</dbReference>
<dbReference type="PROSITE" id="PS50075">
    <property type="entry name" value="CARRIER"/>
    <property type="match status" value="2"/>
</dbReference>
<dbReference type="InterPro" id="IPR010080">
    <property type="entry name" value="Thioester_reductase-like_dom"/>
</dbReference>
<dbReference type="GO" id="GO:0005737">
    <property type="term" value="C:cytoplasm"/>
    <property type="evidence" value="ECO:0007669"/>
    <property type="project" value="TreeGrafter"/>
</dbReference>
<evidence type="ECO:0000256" key="4">
    <source>
        <dbReference type="SAM" id="MobiDB-lite"/>
    </source>
</evidence>
<dbReference type="InterPro" id="IPR036291">
    <property type="entry name" value="NAD(P)-bd_dom_sf"/>
</dbReference>
<feature type="compositionally biased region" description="Low complexity" evidence="4">
    <location>
        <begin position="888"/>
        <end position="905"/>
    </location>
</feature>
<evidence type="ECO:0000313" key="7">
    <source>
        <dbReference type="Proteomes" id="UP000076580"/>
    </source>
</evidence>
<dbReference type="PANTHER" id="PTHR45527:SF16">
    <property type="entry name" value="NONRIBOSOMAL PEPTIDE SYNTHASE ATNA-RELATED"/>
    <property type="match status" value="1"/>
</dbReference>
<dbReference type="FunFam" id="3.30.300.30:FF:000015">
    <property type="entry name" value="Nonribosomal peptide synthase SidD"/>
    <property type="match status" value="2"/>
</dbReference>
<dbReference type="InterPro" id="IPR013120">
    <property type="entry name" value="FAR_NAD-bd"/>
</dbReference>
<dbReference type="InterPro" id="IPR001242">
    <property type="entry name" value="Condensation_dom"/>
</dbReference>
<dbReference type="InParanoid" id="A0A151GF66"/>
<dbReference type="RefSeq" id="XP_040655089.1">
    <property type="nucleotide sequence ID" value="XM_040804985.1"/>
</dbReference>
<dbReference type="InterPro" id="IPR020845">
    <property type="entry name" value="AMP-binding_CS"/>
</dbReference>
<dbReference type="CDD" id="cd05918">
    <property type="entry name" value="A_NRPS_SidN3_like"/>
    <property type="match status" value="2"/>
</dbReference>
<dbReference type="SUPFAM" id="SSF47336">
    <property type="entry name" value="ACP-like"/>
    <property type="match status" value="2"/>
</dbReference>
<reference evidence="6 7" key="1">
    <citation type="journal article" date="2016" name="Sci. Rep.">
        <title>Insights into Adaptations to a Near-Obligate Nematode Endoparasitic Lifestyle from the Finished Genome of Drechmeria coniospora.</title>
        <authorList>
            <person name="Zhang L."/>
            <person name="Zhou Z."/>
            <person name="Guo Q."/>
            <person name="Fokkens L."/>
            <person name="Miskei M."/>
            <person name="Pocsi I."/>
            <person name="Zhang W."/>
            <person name="Chen M."/>
            <person name="Wang L."/>
            <person name="Sun Y."/>
            <person name="Donzelli B.G."/>
            <person name="Gibson D.M."/>
            <person name="Nelson D.R."/>
            <person name="Luo J.G."/>
            <person name="Rep M."/>
            <person name="Liu H."/>
            <person name="Yang S."/>
            <person name="Wang J."/>
            <person name="Krasnoff S.B."/>
            <person name="Xu Y."/>
            <person name="Molnar I."/>
            <person name="Lin M."/>
        </authorList>
    </citation>
    <scope>NUCLEOTIDE SEQUENCE [LARGE SCALE GENOMIC DNA]</scope>
    <source>
        <strain evidence="6 7">ARSEF 6962</strain>
    </source>
</reference>
<dbReference type="InterPro" id="IPR023213">
    <property type="entry name" value="CAT-like_dom_sf"/>
</dbReference>
<dbReference type="Proteomes" id="UP000076580">
    <property type="component" value="Chromosome 03"/>
</dbReference>
<keyword evidence="3" id="KW-0436">Ligase</keyword>
<dbReference type="Gene3D" id="3.40.50.12780">
    <property type="entry name" value="N-terminal domain of ligase-like"/>
    <property type="match status" value="2"/>
</dbReference>
<protein>
    <recommendedName>
        <fullName evidence="5">Carrier domain-containing protein</fullName>
    </recommendedName>
</protein>
<dbReference type="PROSITE" id="PS00455">
    <property type="entry name" value="AMP_BINDING"/>
    <property type="match status" value="2"/>
</dbReference>
<accession>A0A151GF66</accession>
<dbReference type="InterPro" id="IPR042099">
    <property type="entry name" value="ANL_N_sf"/>
</dbReference>
<dbReference type="EMBL" id="LAYC01000003">
    <property type="protein sequence ID" value="KYK55737.1"/>
    <property type="molecule type" value="Genomic_DNA"/>
</dbReference>
<dbReference type="CDD" id="cd19545">
    <property type="entry name" value="FUM14_C_NRPS-like"/>
    <property type="match status" value="1"/>
</dbReference>
<evidence type="ECO:0000313" key="6">
    <source>
        <dbReference type="EMBL" id="KYK55737.1"/>
    </source>
</evidence>
<evidence type="ECO:0000259" key="5">
    <source>
        <dbReference type="PROSITE" id="PS50075"/>
    </source>
</evidence>
<dbReference type="Pfam" id="PF07993">
    <property type="entry name" value="NAD_binding_4"/>
    <property type="match status" value="1"/>
</dbReference>
<feature type="domain" description="Carrier" evidence="5">
    <location>
        <begin position="916"/>
        <end position="992"/>
    </location>
</feature>
<feature type="compositionally biased region" description="Polar residues" evidence="4">
    <location>
        <begin position="53"/>
        <end position="62"/>
    </location>
</feature>
<dbReference type="GO" id="GO:0043041">
    <property type="term" value="P:amino acid activation for nonribosomal peptide biosynthetic process"/>
    <property type="evidence" value="ECO:0007669"/>
    <property type="project" value="TreeGrafter"/>
</dbReference>
<dbReference type="Pfam" id="PF00668">
    <property type="entry name" value="Condensation"/>
    <property type="match status" value="1"/>
</dbReference>
<keyword evidence="2" id="KW-0597">Phosphoprotein</keyword>
<dbReference type="Pfam" id="PF00550">
    <property type="entry name" value="PP-binding"/>
    <property type="match status" value="1"/>
</dbReference>
<dbReference type="SUPFAM" id="SSF56801">
    <property type="entry name" value="Acetyl-CoA synthetase-like"/>
    <property type="match status" value="2"/>
</dbReference>
<comment type="caution">
    <text evidence="6">The sequence shown here is derived from an EMBL/GenBank/DDBJ whole genome shotgun (WGS) entry which is preliminary data.</text>
</comment>
<feature type="compositionally biased region" description="Basic and acidic residues" evidence="4">
    <location>
        <begin position="208"/>
        <end position="222"/>
    </location>
</feature>
<dbReference type="Gene3D" id="3.40.50.720">
    <property type="entry name" value="NAD(P)-binding Rossmann-like Domain"/>
    <property type="match status" value="1"/>
</dbReference>
<gene>
    <name evidence="6" type="ORF">DCS_07701</name>
</gene>
<dbReference type="Gene3D" id="1.10.1200.10">
    <property type="entry name" value="ACP-like"/>
    <property type="match status" value="2"/>
</dbReference>
<dbReference type="Pfam" id="PF00501">
    <property type="entry name" value="AMP-binding"/>
    <property type="match status" value="2"/>
</dbReference>
<dbReference type="STRING" id="98403.A0A151GF66"/>
<dbReference type="SUPFAM" id="SSF52777">
    <property type="entry name" value="CoA-dependent acyltransferases"/>
    <property type="match status" value="2"/>
</dbReference>
<dbReference type="Gene3D" id="3.30.300.30">
    <property type="match status" value="2"/>
</dbReference>